<sequence length="580" mass="66104">MQDSLFEFRMPAQVYPPSYSTSERCTDNGSYTALLTHQLPTDLVWDDSLIKRRNLEVFPMQSRALYEHVKFIIIFSTILSSQLGLAASRSMPINRAAYKHPQTLAMKQPSVDQTLSPTHSLKDSSPTEQMLKTVLKQYFPGIDANRLNRSSEILEELLHSLDTGYPDCVPEKQCEAGVPLHPQGRQKNPSLTCSKCGWLSPACHAAIEEKKDSSMRRSDKILQEACQNFCNLHTSLHDTEYSNRGGTILICNIEVHVPLHCNIIIFFFIWQRPSMDISHASGSPVVRILPDVRVGTDPAPFPLALLTVSFQFTDLYFSYIQLLRGEKCFESISESGSLRLLYNFFDWSLNQKSRVQKNHMELRRHLRNETQSLKRVLKQKVREEWTASQAVDDIERQLQGVDFAQQATVTNVAVPSTTLEDQYRRRDSAIKTIMIYCDVEEGQIIHRPKALLPAQNPRHMALLSVFIKPKKERPRRCFICVAVLRGPCAALELAAPERPLSCVGRLVNCEVLSTEYPLILDYFPVSSRITEPQSWLTMRELLLLLTMLPVKHLFCSRVSFKFSSVVDTTKALMNVVIFLI</sequence>
<keyword evidence="2" id="KW-1185">Reference proteome</keyword>
<reference evidence="1 2" key="1">
    <citation type="journal article" date="2015" name="BMC Genomics">
        <title>Insights from the genome of Ophiocordyceps polyrhachis-furcata to pathogenicity and host specificity in insect fungi.</title>
        <authorList>
            <person name="Wichadakul D."/>
            <person name="Kobmoo N."/>
            <person name="Ingsriswang S."/>
            <person name="Tangphatsornruang S."/>
            <person name="Chantasingh D."/>
            <person name="Luangsa-ard J.J."/>
            <person name="Eurwilaichitr L."/>
        </authorList>
    </citation>
    <scope>NUCLEOTIDE SEQUENCE [LARGE SCALE GENOMIC DNA]</scope>
    <source>
        <strain evidence="1 2">BCC 54312</strain>
    </source>
</reference>
<dbReference type="Proteomes" id="UP000253664">
    <property type="component" value="Unassembled WGS sequence"/>
</dbReference>
<organism evidence="1 2">
    <name type="scientific">Ophiocordyceps polyrhachis-furcata BCC 54312</name>
    <dbReference type="NCBI Taxonomy" id="1330021"/>
    <lineage>
        <taxon>Eukaryota</taxon>
        <taxon>Fungi</taxon>
        <taxon>Dikarya</taxon>
        <taxon>Ascomycota</taxon>
        <taxon>Pezizomycotina</taxon>
        <taxon>Sordariomycetes</taxon>
        <taxon>Hypocreomycetidae</taxon>
        <taxon>Hypocreales</taxon>
        <taxon>Ophiocordycipitaceae</taxon>
        <taxon>Ophiocordyceps</taxon>
    </lineage>
</organism>
<comment type="caution">
    <text evidence="1">The sequence shown here is derived from an EMBL/GenBank/DDBJ whole genome shotgun (WGS) entry which is preliminary data.</text>
</comment>
<dbReference type="AlphaFoldDB" id="A0A367L1H0"/>
<evidence type="ECO:0000313" key="2">
    <source>
        <dbReference type="Proteomes" id="UP000253664"/>
    </source>
</evidence>
<proteinExistence type="predicted"/>
<evidence type="ECO:0000313" key="1">
    <source>
        <dbReference type="EMBL" id="RCI08062.1"/>
    </source>
</evidence>
<accession>A0A367L1H0</accession>
<dbReference type="STRING" id="1330021.A0A367L1H0"/>
<gene>
    <name evidence="1" type="ORF">L249_7865</name>
</gene>
<dbReference type="Pfam" id="PF11917">
    <property type="entry name" value="DUF3435"/>
    <property type="match status" value="1"/>
</dbReference>
<feature type="non-terminal residue" evidence="1">
    <location>
        <position position="580"/>
    </location>
</feature>
<dbReference type="InterPro" id="IPR021842">
    <property type="entry name" value="DUF3435"/>
</dbReference>
<name>A0A367L1H0_9HYPO</name>
<protein>
    <submittedName>
        <fullName evidence="1">Uncharacterized protein</fullName>
    </submittedName>
</protein>
<dbReference type="OrthoDB" id="5131826at2759"/>
<dbReference type="EMBL" id="LKCN02000022">
    <property type="protein sequence ID" value="RCI08062.1"/>
    <property type="molecule type" value="Genomic_DNA"/>
</dbReference>